<accession>A0A0A1MQG8</accession>
<dbReference type="PROSITE" id="PS51186">
    <property type="entry name" value="GNAT"/>
    <property type="match status" value="1"/>
</dbReference>
<keyword evidence="3" id="KW-1185">Reference proteome</keyword>
<gene>
    <name evidence="2" type="ORF">BN997_01829</name>
</gene>
<dbReference type="Proteomes" id="UP000040453">
    <property type="component" value="Unassembled WGS sequence"/>
</dbReference>
<dbReference type="Pfam" id="PF00583">
    <property type="entry name" value="Acetyltransf_1"/>
    <property type="match status" value="1"/>
</dbReference>
<dbReference type="InterPro" id="IPR016181">
    <property type="entry name" value="Acyl_CoA_acyltransferase"/>
</dbReference>
<evidence type="ECO:0000313" key="2">
    <source>
        <dbReference type="EMBL" id="CEI81974.1"/>
    </source>
</evidence>
<keyword evidence="2" id="KW-0808">Transferase</keyword>
<feature type="domain" description="N-acetyltransferase" evidence="1">
    <location>
        <begin position="7"/>
        <end position="159"/>
    </location>
</feature>
<dbReference type="CDD" id="cd04301">
    <property type="entry name" value="NAT_SF"/>
    <property type="match status" value="1"/>
</dbReference>
<proteinExistence type="predicted"/>
<protein>
    <submittedName>
        <fullName evidence="2">Acetyltransferase (GNAT) family protein</fullName>
    </submittedName>
</protein>
<dbReference type="InterPro" id="IPR000182">
    <property type="entry name" value="GNAT_dom"/>
</dbReference>
<dbReference type="EMBL" id="CDGG01000001">
    <property type="protein sequence ID" value="CEI81974.1"/>
    <property type="molecule type" value="Genomic_DNA"/>
</dbReference>
<dbReference type="STRING" id="545501.BN997_01829"/>
<dbReference type="OrthoDB" id="66776at2"/>
<sequence length="159" mass="18339">MSKTERITLKLLSEEYMDQLYQFELPEEQHQFTALPKEVVDLAEGQYGVMIMNHGEPVGFFLLHQTDRVKEYTDNPHAILLTALSIDQAHQRKGYARKGMRLLEDFVKDTFPECDEIILAVNHKNTAAQKLYQQVAFADTGIRKEGPKGEQYILALKLR</sequence>
<dbReference type="AlphaFoldDB" id="A0A0A1MQG8"/>
<evidence type="ECO:0000259" key="1">
    <source>
        <dbReference type="PROSITE" id="PS51186"/>
    </source>
</evidence>
<dbReference type="GO" id="GO:0016747">
    <property type="term" value="F:acyltransferase activity, transferring groups other than amino-acyl groups"/>
    <property type="evidence" value="ECO:0007669"/>
    <property type="project" value="InterPro"/>
</dbReference>
<dbReference type="SUPFAM" id="SSF55729">
    <property type="entry name" value="Acyl-CoA N-acyltransferases (Nat)"/>
    <property type="match status" value="1"/>
</dbReference>
<name>A0A0A1MQG8_9BACI</name>
<reference evidence="2 3" key="1">
    <citation type="submission" date="2014-11" db="EMBL/GenBank/DDBJ databases">
        <authorList>
            <person name="Urmite Genomes Urmite Genomes"/>
        </authorList>
    </citation>
    <scope>NUCLEOTIDE SEQUENCE [LARGE SCALE GENOMIC DNA]</scope>
    <source>
        <strain evidence="2 3">Oc5</strain>
    </source>
</reference>
<dbReference type="RefSeq" id="WP_042531478.1">
    <property type="nucleotide sequence ID" value="NZ_CAXOIH010000006.1"/>
</dbReference>
<evidence type="ECO:0000313" key="3">
    <source>
        <dbReference type="Proteomes" id="UP000040453"/>
    </source>
</evidence>
<dbReference type="Gene3D" id="3.40.630.30">
    <property type="match status" value="1"/>
</dbReference>
<organism evidence="2 3">
    <name type="scientific">Oceanobacillus oncorhynchi</name>
    <dbReference type="NCBI Taxonomy" id="545501"/>
    <lineage>
        <taxon>Bacteria</taxon>
        <taxon>Bacillati</taxon>
        <taxon>Bacillota</taxon>
        <taxon>Bacilli</taxon>
        <taxon>Bacillales</taxon>
        <taxon>Bacillaceae</taxon>
        <taxon>Oceanobacillus</taxon>
    </lineage>
</organism>